<gene>
    <name evidence="11" type="ORF">DW084_15905</name>
</gene>
<evidence type="ECO:0000256" key="3">
    <source>
        <dbReference type="ARBA" id="ARBA00012438"/>
    </source>
</evidence>
<dbReference type="SMART" id="SM00304">
    <property type="entry name" value="HAMP"/>
    <property type="match status" value="1"/>
</dbReference>
<dbReference type="Pfam" id="PF02518">
    <property type="entry name" value="HATPase_c"/>
    <property type="match status" value="1"/>
</dbReference>
<dbReference type="PROSITE" id="PS50885">
    <property type="entry name" value="HAMP"/>
    <property type="match status" value="1"/>
</dbReference>
<dbReference type="InterPro" id="IPR003594">
    <property type="entry name" value="HATPase_dom"/>
</dbReference>
<evidence type="ECO:0000256" key="2">
    <source>
        <dbReference type="ARBA" id="ARBA00004370"/>
    </source>
</evidence>
<dbReference type="Pfam" id="PF00672">
    <property type="entry name" value="HAMP"/>
    <property type="match status" value="1"/>
</dbReference>
<evidence type="ECO:0000259" key="10">
    <source>
        <dbReference type="PROSITE" id="PS50885"/>
    </source>
</evidence>
<keyword evidence="5" id="KW-0808">Transferase</keyword>
<dbReference type="PANTHER" id="PTHR34220:SF7">
    <property type="entry name" value="SENSOR HISTIDINE KINASE YPDA"/>
    <property type="match status" value="1"/>
</dbReference>
<evidence type="ECO:0000256" key="5">
    <source>
        <dbReference type="ARBA" id="ARBA00022679"/>
    </source>
</evidence>
<dbReference type="SUPFAM" id="SSF55874">
    <property type="entry name" value="ATPase domain of HSP90 chaperone/DNA topoisomerase II/histidine kinase"/>
    <property type="match status" value="1"/>
</dbReference>
<dbReference type="Proteomes" id="UP000286288">
    <property type="component" value="Unassembled WGS sequence"/>
</dbReference>
<dbReference type="AlphaFoldDB" id="A0A415EPK7"/>
<dbReference type="InterPro" id="IPR010559">
    <property type="entry name" value="Sig_transdc_His_kin_internal"/>
</dbReference>
<dbReference type="SMART" id="SM00387">
    <property type="entry name" value="HATPase_c"/>
    <property type="match status" value="1"/>
</dbReference>
<evidence type="ECO:0000313" key="12">
    <source>
        <dbReference type="Proteomes" id="UP000286288"/>
    </source>
</evidence>
<dbReference type="EMBL" id="QRMZ01000027">
    <property type="protein sequence ID" value="RHK04550.1"/>
    <property type="molecule type" value="Genomic_DNA"/>
</dbReference>
<dbReference type="GO" id="GO:0000155">
    <property type="term" value="F:phosphorelay sensor kinase activity"/>
    <property type="evidence" value="ECO:0007669"/>
    <property type="project" value="InterPro"/>
</dbReference>
<dbReference type="Gene3D" id="6.10.340.10">
    <property type="match status" value="1"/>
</dbReference>
<comment type="catalytic activity">
    <reaction evidence="1">
        <text>ATP + protein L-histidine = ADP + protein N-phospho-L-histidine.</text>
        <dbReference type="EC" id="2.7.13.3"/>
    </reaction>
</comment>
<dbReference type="Gene3D" id="3.30.565.10">
    <property type="entry name" value="Histidine kinase-like ATPase, C-terminal domain"/>
    <property type="match status" value="1"/>
</dbReference>
<keyword evidence="8" id="KW-1133">Transmembrane helix</keyword>
<organism evidence="11 12">
    <name type="scientific">Enterococcus casseliflavus</name>
    <name type="common">Enterococcus flavescens</name>
    <dbReference type="NCBI Taxonomy" id="37734"/>
    <lineage>
        <taxon>Bacteria</taxon>
        <taxon>Bacillati</taxon>
        <taxon>Bacillota</taxon>
        <taxon>Bacilli</taxon>
        <taxon>Lactobacillales</taxon>
        <taxon>Enterococcaceae</taxon>
        <taxon>Enterococcus</taxon>
    </lineage>
</organism>
<keyword evidence="7" id="KW-0902">Two-component regulatory system</keyword>
<dbReference type="EC" id="2.7.13.3" evidence="3"/>
<evidence type="ECO:0000256" key="8">
    <source>
        <dbReference type="SAM" id="Phobius"/>
    </source>
</evidence>
<comment type="caution">
    <text evidence="11">The sequence shown here is derived from an EMBL/GenBank/DDBJ whole genome shotgun (WGS) entry which is preliminary data.</text>
</comment>
<keyword evidence="8" id="KW-0812">Transmembrane</keyword>
<evidence type="ECO:0000259" key="9">
    <source>
        <dbReference type="PROSITE" id="PS50109"/>
    </source>
</evidence>
<evidence type="ECO:0000256" key="6">
    <source>
        <dbReference type="ARBA" id="ARBA00022777"/>
    </source>
</evidence>
<name>A0A415EPK7_ENTCA</name>
<evidence type="ECO:0000256" key="7">
    <source>
        <dbReference type="ARBA" id="ARBA00023012"/>
    </source>
</evidence>
<evidence type="ECO:0000313" key="11">
    <source>
        <dbReference type="EMBL" id="RHK04550.1"/>
    </source>
</evidence>
<dbReference type="Pfam" id="PF06580">
    <property type="entry name" value="His_kinase"/>
    <property type="match status" value="1"/>
</dbReference>
<keyword evidence="6" id="KW-0418">Kinase</keyword>
<dbReference type="InterPro" id="IPR050640">
    <property type="entry name" value="Bact_2-comp_sensor_kinase"/>
</dbReference>
<keyword evidence="8" id="KW-0472">Membrane</keyword>
<evidence type="ECO:0000256" key="1">
    <source>
        <dbReference type="ARBA" id="ARBA00000085"/>
    </source>
</evidence>
<proteinExistence type="predicted"/>
<feature type="transmembrane region" description="Helical" evidence="8">
    <location>
        <begin position="20"/>
        <end position="45"/>
    </location>
</feature>
<dbReference type="CDD" id="cd06225">
    <property type="entry name" value="HAMP"/>
    <property type="match status" value="1"/>
</dbReference>
<feature type="transmembrane region" description="Helical" evidence="8">
    <location>
        <begin position="270"/>
        <end position="296"/>
    </location>
</feature>
<feature type="domain" description="Histidine kinase" evidence="9">
    <location>
        <begin position="460"/>
        <end position="560"/>
    </location>
</feature>
<accession>A0A415EPK7</accession>
<evidence type="ECO:0000256" key="4">
    <source>
        <dbReference type="ARBA" id="ARBA00022553"/>
    </source>
</evidence>
<dbReference type="GO" id="GO:0016020">
    <property type="term" value="C:membrane"/>
    <property type="evidence" value="ECO:0007669"/>
    <property type="project" value="UniProtKB-SubCell"/>
</dbReference>
<protein>
    <recommendedName>
        <fullName evidence="3">histidine kinase</fullName>
        <ecNumber evidence="3">2.7.13.3</ecNumber>
    </recommendedName>
</protein>
<dbReference type="PANTHER" id="PTHR34220">
    <property type="entry name" value="SENSOR HISTIDINE KINASE YPDA"/>
    <property type="match status" value="1"/>
</dbReference>
<dbReference type="InterPro" id="IPR005467">
    <property type="entry name" value="His_kinase_dom"/>
</dbReference>
<sequence>MLRKVHDCVKNFRFQKKIALISILSSIVPLIVLTFVGVSIIRAFIQQQEKSAYSDNLKSISYQLESKIHTYRDSLLFLANNTALTQELSSQRFSNFDQYNLFQNTIVPLFHSVRFPQADIKGITLYTTIDLYDHGQYVKKITADTALPFLKEKPSTEIRTYFDKEREELSFYTNLFLKGHTADSLNYIVLTIDRAALFTNLDAVTEEPYDLTIQSETGQTLYRIDYLTKQQRTQKQWLVGNAVIEEAPVLLDNHWQIVFVKTAQSFFSSLLYLVGAALIIFGFVLVILVLSSWWLAKTVVQPINSLAQQMASLSMDQFKIQHTYSSKDEVGQLYTNFQKMLDKIAELINEVYEAELKQKEYELRALQAQINPHFFYNSLALISNTATLNGNHEIREMAQLLSRFYRLSLNQGSNRLSVSKELDLTITYAKIQQKMHHHSFDLVLEIDSNIDEYPMINLLLQPFVENAVFHGLDHIEDDRRGVLTIRCLKEGQWLRFEIQDNGPGIDPEQLKQLEEPSDQHYGINNVRQRLALYYGTQASLSIQSVKGENTTIVLLIPQDLPPQKKPSVKNV</sequence>
<feature type="domain" description="HAMP" evidence="10">
    <location>
        <begin position="297"/>
        <end position="349"/>
    </location>
</feature>
<dbReference type="PROSITE" id="PS50109">
    <property type="entry name" value="HIS_KIN"/>
    <property type="match status" value="1"/>
</dbReference>
<comment type="subcellular location">
    <subcellularLocation>
        <location evidence="2">Membrane</location>
    </subcellularLocation>
</comment>
<dbReference type="SUPFAM" id="SSF158472">
    <property type="entry name" value="HAMP domain-like"/>
    <property type="match status" value="1"/>
</dbReference>
<dbReference type="InterPro" id="IPR036890">
    <property type="entry name" value="HATPase_C_sf"/>
</dbReference>
<dbReference type="InterPro" id="IPR003660">
    <property type="entry name" value="HAMP_dom"/>
</dbReference>
<keyword evidence="4" id="KW-0597">Phosphoprotein</keyword>
<reference evidence="11 12" key="1">
    <citation type="submission" date="2018-08" db="EMBL/GenBank/DDBJ databases">
        <title>A genome reference for cultivated species of the human gut microbiota.</title>
        <authorList>
            <person name="Zou Y."/>
            <person name="Xue W."/>
            <person name="Luo G."/>
        </authorList>
    </citation>
    <scope>NUCLEOTIDE SEQUENCE [LARGE SCALE GENOMIC DNA]</scope>
    <source>
        <strain evidence="11 12">AF48-16</strain>
    </source>
</reference>